<dbReference type="InterPro" id="IPR002885">
    <property type="entry name" value="PPR_rpt"/>
</dbReference>
<dbReference type="PANTHER" id="PTHR46128">
    <property type="entry name" value="MITOCHONDRIAL GROUP I INTRON SPLICING FACTOR CCM1"/>
    <property type="match status" value="1"/>
</dbReference>
<evidence type="ECO:0008006" key="5">
    <source>
        <dbReference type="Google" id="ProtNLM"/>
    </source>
</evidence>
<evidence type="ECO:0000313" key="4">
    <source>
        <dbReference type="EMBL" id="VFU37395.1"/>
    </source>
</evidence>
<dbReference type="Gene3D" id="1.25.40.10">
    <property type="entry name" value="Tetratricopeptide repeat domain"/>
    <property type="match status" value="1"/>
</dbReference>
<evidence type="ECO:0000256" key="1">
    <source>
        <dbReference type="ARBA" id="ARBA00007626"/>
    </source>
</evidence>
<accession>A0A6N2L8Q5</accession>
<dbReference type="PANTHER" id="PTHR46128:SF211">
    <property type="entry name" value="PENTACOTRIPEPTIDE-REPEAT REGION OF PRORP DOMAIN-CONTAINING PROTEIN"/>
    <property type="match status" value="1"/>
</dbReference>
<dbReference type="NCBIfam" id="TIGR00756">
    <property type="entry name" value="PPR"/>
    <property type="match status" value="1"/>
</dbReference>
<evidence type="ECO:0000256" key="2">
    <source>
        <dbReference type="ARBA" id="ARBA00022737"/>
    </source>
</evidence>
<protein>
    <recommendedName>
        <fullName evidence="5">Pentatricopeptide repeat-containing protein</fullName>
    </recommendedName>
</protein>
<gene>
    <name evidence="4" type="ORF">SVIM_LOCUS197026</name>
</gene>
<feature type="repeat" description="PPR" evidence="3">
    <location>
        <begin position="25"/>
        <end position="59"/>
    </location>
</feature>
<reference evidence="4" key="1">
    <citation type="submission" date="2019-03" db="EMBL/GenBank/DDBJ databases">
        <authorList>
            <person name="Mank J."/>
            <person name="Almeida P."/>
        </authorList>
    </citation>
    <scope>NUCLEOTIDE SEQUENCE</scope>
    <source>
        <strain evidence="4">78183</strain>
    </source>
</reference>
<proteinExistence type="inferred from homology"/>
<dbReference type="InterPro" id="IPR050872">
    <property type="entry name" value="PPR_P_subfamily"/>
</dbReference>
<dbReference type="Pfam" id="PF13041">
    <property type="entry name" value="PPR_2"/>
    <property type="match status" value="1"/>
</dbReference>
<dbReference type="InterPro" id="IPR011990">
    <property type="entry name" value="TPR-like_helical_dom_sf"/>
</dbReference>
<sequence length="66" mass="7296">MVCAKLATQDGFSVQEDGTHGCKPDVVTYNTIIDSLCKDRLVNDAMEFLSEMLDRGIQPDVVTYTP</sequence>
<organism evidence="4">
    <name type="scientific">Salix viminalis</name>
    <name type="common">Common osier</name>
    <name type="synonym">Basket willow</name>
    <dbReference type="NCBI Taxonomy" id="40686"/>
    <lineage>
        <taxon>Eukaryota</taxon>
        <taxon>Viridiplantae</taxon>
        <taxon>Streptophyta</taxon>
        <taxon>Embryophyta</taxon>
        <taxon>Tracheophyta</taxon>
        <taxon>Spermatophyta</taxon>
        <taxon>Magnoliopsida</taxon>
        <taxon>eudicotyledons</taxon>
        <taxon>Gunneridae</taxon>
        <taxon>Pentapetalae</taxon>
        <taxon>rosids</taxon>
        <taxon>fabids</taxon>
        <taxon>Malpighiales</taxon>
        <taxon>Salicaceae</taxon>
        <taxon>Saliceae</taxon>
        <taxon>Salix</taxon>
    </lineage>
</organism>
<dbReference type="PROSITE" id="PS51375">
    <property type="entry name" value="PPR"/>
    <property type="match status" value="1"/>
</dbReference>
<dbReference type="AlphaFoldDB" id="A0A6N2L8Q5"/>
<name>A0A6N2L8Q5_SALVM</name>
<comment type="similarity">
    <text evidence="1">Belongs to the PPR family. P subfamily.</text>
</comment>
<dbReference type="EMBL" id="CAADRP010001236">
    <property type="protein sequence ID" value="VFU37395.1"/>
    <property type="molecule type" value="Genomic_DNA"/>
</dbReference>
<keyword evidence="2" id="KW-0677">Repeat</keyword>
<evidence type="ECO:0000256" key="3">
    <source>
        <dbReference type="PROSITE-ProRule" id="PRU00708"/>
    </source>
</evidence>